<evidence type="ECO:0000313" key="1">
    <source>
        <dbReference type="EMBL" id="SIQ85543.1"/>
    </source>
</evidence>
<accession>A0A1N6W5W7</accession>
<sequence>MEKLYVSHLIECPECGNQIQSNTAWVESGCIQSVRYQCHACHATVEIGEGHFDVDWHIDALAYFLMATESSFPSPTTQGCTPEGGVSAYCADDNSKGGAHE</sequence>
<dbReference type="Proteomes" id="UP000186895">
    <property type="component" value="Unassembled WGS sequence"/>
</dbReference>
<keyword evidence="2" id="KW-1185">Reference proteome</keyword>
<dbReference type="RefSeq" id="WP_076465101.1">
    <property type="nucleotide sequence ID" value="NZ_FTMN01000010.1"/>
</dbReference>
<proteinExistence type="predicted"/>
<dbReference type="EMBL" id="FTMN01000010">
    <property type="protein sequence ID" value="SIQ85543.1"/>
    <property type="molecule type" value="Genomic_DNA"/>
</dbReference>
<organism evidence="1 2">
    <name type="scientific">Marinobacterium stanieri</name>
    <dbReference type="NCBI Taxonomy" id="49186"/>
    <lineage>
        <taxon>Bacteria</taxon>
        <taxon>Pseudomonadati</taxon>
        <taxon>Pseudomonadota</taxon>
        <taxon>Gammaproteobacteria</taxon>
        <taxon>Oceanospirillales</taxon>
        <taxon>Oceanospirillaceae</taxon>
        <taxon>Marinobacterium</taxon>
    </lineage>
</organism>
<gene>
    <name evidence="1" type="ORF">SAMN05421647_1103</name>
</gene>
<evidence type="ECO:0000313" key="2">
    <source>
        <dbReference type="Proteomes" id="UP000186895"/>
    </source>
</evidence>
<reference evidence="1 2" key="1">
    <citation type="submission" date="2017-01" db="EMBL/GenBank/DDBJ databases">
        <authorList>
            <person name="Mah S.A."/>
            <person name="Swanson W.J."/>
            <person name="Moy G.W."/>
            <person name="Vacquier V.D."/>
        </authorList>
    </citation>
    <scope>NUCLEOTIDE SEQUENCE [LARGE SCALE GENOMIC DNA]</scope>
    <source>
        <strain evidence="1 2">DSM 7027</strain>
    </source>
</reference>
<dbReference type="STRING" id="49186.SAMN05421647_1103"/>
<protein>
    <submittedName>
        <fullName evidence="1">Uncharacterized protein</fullName>
    </submittedName>
</protein>
<name>A0A1N6W5W7_9GAMM</name>
<dbReference type="AlphaFoldDB" id="A0A1N6W5W7"/>